<dbReference type="GO" id="GO:0005737">
    <property type="term" value="C:cytoplasm"/>
    <property type="evidence" value="ECO:0007669"/>
    <property type="project" value="UniProtKB-SubCell"/>
</dbReference>
<dbReference type="GO" id="GO:0047480">
    <property type="term" value="F:UDP-N-acetylmuramoyl-tripeptide-D-alanyl-D-alanine ligase activity"/>
    <property type="evidence" value="ECO:0007669"/>
    <property type="project" value="UniProtKB-UniRule"/>
</dbReference>
<accession>A0A6I2GEX5</accession>
<dbReference type="InterPro" id="IPR035911">
    <property type="entry name" value="MurE/MurF_N"/>
</dbReference>
<dbReference type="Gene3D" id="3.40.1190.10">
    <property type="entry name" value="Mur-like, catalytic domain"/>
    <property type="match status" value="1"/>
</dbReference>
<dbReference type="RefSeq" id="WP_153862902.1">
    <property type="nucleotide sequence ID" value="NZ_WJQS01000001.1"/>
</dbReference>
<evidence type="ECO:0000256" key="7">
    <source>
        <dbReference type="ARBA" id="ARBA00022984"/>
    </source>
</evidence>
<dbReference type="InterPro" id="IPR013221">
    <property type="entry name" value="Mur_ligase_cen"/>
</dbReference>
<evidence type="ECO:0000259" key="14">
    <source>
        <dbReference type="Pfam" id="PF08245"/>
    </source>
</evidence>
<evidence type="ECO:0000256" key="10">
    <source>
        <dbReference type="HAMAP-Rule" id="MF_02019"/>
    </source>
</evidence>
<evidence type="ECO:0000256" key="5">
    <source>
        <dbReference type="ARBA" id="ARBA00022840"/>
    </source>
</evidence>
<dbReference type="SUPFAM" id="SSF53244">
    <property type="entry name" value="MurD-like peptide ligases, peptide-binding domain"/>
    <property type="match status" value="1"/>
</dbReference>
<dbReference type="AlphaFoldDB" id="A0A6I2GEX5"/>
<dbReference type="InterPro" id="IPR000713">
    <property type="entry name" value="Mur_ligase_N"/>
</dbReference>
<comment type="similarity">
    <text evidence="10">Belongs to the MurCDEF family. MurF subfamily.</text>
</comment>
<dbReference type="Pfam" id="PF02875">
    <property type="entry name" value="Mur_ligase_C"/>
    <property type="match status" value="1"/>
</dbReference>
<evidence type="ECO:0000256" key="2">
    <source>
        <dbReference type="ARBA" id="ARBA00022598"/>
    </source>
</evidence>
<dbReference type="PANTHER" id="PTHR43024">
    <property type="entry name" value="UDP-N-ACETYLMURAMOYL-TRIPEPTIDE--D-ALANYL-D-ALANINE LIGASE"/>
    <property type="match status" value="1"/>
</dbReference>
<dbReference type="UniPathway" id="UPA00219"/>
<keyword evidence="16" id="KW-1185">Reference proteome</keyword>
<proteinExistence type="inferred from homology"/>
<evidence type="ECO:0000256" key="9">
    <source>
        <dbReference type="ARBA" id="ARBA00023316"/>
    </source>
</evidence>
<dbReference type="Gene3D" id="3.90.190.20">
    <property type="entry name" value="Mur ligase, C-terminal domain"/>
    <property type="match status" value="1"/>
</dbReference>
<evidence type="ECO:0000259" key="12">
    <source>
        <dbReference type="Pfam" id="PF01225"/>
    </source>
</evidence>
<dbReference type="InterPro" id="IPR036615">
    <property type="entry name" value="Mur_ligase_C_dom_sf"/>
</dbReference>
<gene>
    <name evidence="10 15" type="primary">murF</name>
    <name evidence="15" type="ORF">GIY09_00595</name>
</gene>
<feature type="domain" description="Mur ligase central" evidence="14">
    <location>
        <begin position="112"/>
        <end position="298"/>
    </location>
</feature>
<dbReference type="GO" id="GO:0009252">
    <property type="term" value="P:peptidoglycan biosynthetic process"/>
    <property type="evidence" value="ECO:0007669"/>
    <property type="project" value="UniProtKB-UniRule"/>
</dbReference>
<name>A0A6I2GEX5_9LACT</name>
<comment type="catalytic activity">
    <reaction evidence="10">
        <text>UDP-N-acetyl-alpha-D-muramoyl-L-alanyl-gamma-D-glutamyl-L-lysine + D-alanyl-D-alanine + ATP = UDP-N-acetyl-alpha-D-muramoyl-L-alanyl-gamma-D-glutamyl-L-lysyl-D-alanyl-D-alanine + ADP + phosphate + H(+)</text>
        <dbReference type="Rhea" id="RHEA:16085"/>
        <dbReference type="ChEBI" id="CHEBI:15378"/>
        <dbReference type="ChEBI" id="CHEBI:30616"/>
        <dbReference type="ChEBI" id="CHEBI:43474"/>
        <dbReference type="ChEBI" id="CHEBI:57822"/>
        <dbReference type="ChEBI" id="CHEBI:70758"/>
        <dbReference type="ChEBI" id="CHEBI:83903"/>
        <dbReference type="ChEBI" id="CHEBI:456216"/>
        <dbReference type="EC" id="6.3.2.10"/>
    </reaction>
</comment>
<dbReference type="InterPro" id="IPR004101">
    <property type="entry name" value="Mur_ligase_C"/>
</dbReference>
<evidence type="ECO:0000256" key="3">
    <source>
        <dbReference type="ARBA" id="ARBA00022618"/>
    </source>
</evidence>
<evidence type="ECO:0000256" key="8">
    <source>
        <dbReference type="ARBA" id="ARBA00023306"/>
    </source>
</evidence>
<protein>
    <recommendedName>
        <fullName evidence="10 11">UDP-N-acetylmuramoyl-tripeptide--D-alanyl-D-alanine ligase</fullName>
        <ecNumber evidence="10 11">6.3.2.10</ecNumber>
    </recommendedName>
    <alternativeName>
        <fullName evidence="10">D-alanyl-D-alanine-adding enzyme</fullName>
    </alternativeName>
</protein>
<keyword evidence="9 10" id="KW-0961">Cell wall biogenesis/degradation</keyword>
<keyword evidence="1 10" id="KW-0963">Cytoplasm</keyword>
<feature type="domain" description="Mur ligase N-terminal catalytic" evidence="12">
    <location>
        <begin position="27"/>
        <end position="101"/>
    </location>
</feature>
<dbReference type="EC" id="6.3.2.10" evidence="10 11"/>
<evidence type="ECO:0000313" key="16">
    <source>
        <dbReference type="Proteomes" id="UP000430975"/>
    </source>
</evidence>
<feature type="domain" description="Mur ligase C-terminal" evidence="13">
    <location>
        <begin position="321"/>
        <end position="450"/>
    </location>
</feature>
<keyword evidence="2 10" id="KW-0436">Ligase</keyword>
<keyword evidence="7 10" id="KW-0573">Peptidoglycan synthesis</keyword>
<keyword evidence="6 10" id="KW-0133">Cell shape</keyword>
<dbReference type="InterPro" id="IPR005863">
    <property type="entry name" value="UDP-N-AcMur_synth"/>
</dbReference>
<evidence type="ECO:0000256" key="1">
    <source>
        <dbReference type="ARBA" id="ARBA00022490"/>
    </source>
</evidence>
<keyword evidence="3 10" id="KW-0132">Cell division</keyword>
<comment type="pathway">
    <text evidence="10 11">Cell wall biogenesis; peptidoglycan biosynthesis.</text>
</comment>
<dbReference type="HAMAP" id="MF_02019">
    <property type="entry name" value="MurF"/>
    <property type="match status" value="1"/>
</dbReference>
<dbReference type="InterPro" id="IPR036565">
    <property type="entry name" value="Mur-like_cat_sf"/>
</dbReference>
<dbReference type="InterPro" id="IPR051046">
    <property type="entry name" value="MurCDEF_CellWall_CoF430Synth"/>
</dbReference>
<evidence type="ECO:0000313" key="15">
    <source>
        <dbReference type="EMBL" id="MRI84402.1"/>
    </source>
</evidence>
<sequence length="467" mass="51380">MKAIKLMDVVKHVNAIDYTAIDRTISVTNVEFDARKIQAGGLFIPLVGGSTDGHSYIQQAIDNGATATLWSRDQSEAPTDQLAVVFVDDTLEAFQKLAHFYRNEINPVVIGITGSNGKTTAKDMTASTLKAKYNVHKTEGNYNNEIGLPYTLLHMPEDTQVCVVEMGMSGFGEIEQLSKIARPDIAVITLIGESHLEFLGSRAGIAQAKLEILKGLKENGIFIYPANEPLIETEMPEIDYPIYMRSFGFDDQADVFAYDLAEEPDKTYFKTNIDDNVISMIPVIGAYNVSNALVALSIAEVLDVPSEQAIFQLAQFKLTANRLQWLKTHQGARLLNDAYNASPTSMNAVLTTLSNIELEGVDRKIAVLGDIRELGNMSEQLHRELSHSIDPTIIDKVYLFGSQMTYLYDELKGKFAAEDLVHIEADHAELIATLQADILATDVLLVKSSFGVDLLQVVTALTGQVTK</sequence>
<dbReference type="Pfam" id="PF01225">
    <property type="entry name" value="Mur_ligase"/>
    <property type="match status" value="1"/>
</dbReference>
<dbReference type="Proteomes" id="UP000430975">
    <property type="component" value="Unassembled WGS sequence"/>
</dbReference>
<evidence type="ECO:0000256" key="11">
    <source>
        <dbReference type="RuleBase" id="RU004136"/>
    </source>
</evidence>
<dbReference type="Pfam" id="PF08245">
    <property type="entry name" value="Mur_ligase_M"/>
    <property type="match status" value="1"/>
</dbReference>
<dbReference type="NCBIfam" id="TIGR01143">
    <property type="entry name" value="murF"/>
    <property type="match status" value="1"/>
</dbReference>
<dbReference type="Gene3D" id="3.40.1390.10">
    <property type="entry name" value="MurE/MurF, N-terminal domain"/>
    <property type="match status" value="1"/>
</dbReference>
<organism evidence="15 16">
    <name type="scientific">Fundicoccus ignavus</name>
    <dbReference type="NCBI Taxonomy" id="2664442"/>
    <lineage>
        <taxon>Bacteria</taxon>
        <taxon>Bacillati</taxon>
        <taxon>Bacillota</taxon>
        <taxon>Bacilli</taxon>
        <taxon>Lactobacillales</taxon>
        <taxon>Aerococcaceae</taxon>
        <taxon>Fundicoccus</taxon>
    </lineage>
</organism>
<keyword evidence="4 10" id="KW-0547">Nucleotide-binding</keyword>
<evidence type="ECO:0000256" key="4">
    <source>
        <dbReference type="ARBA" id="ARBA00022741"/>
    </source>
</evidence>
<evidence type="ECO:0000256" key="6">
    <source>
        <dbReference type="ARBA" id="ARBA00022960"/>
    </source>
</evidence>
<dbReference type="SUPFAM" id="SSF53623">
    <property type="entry name" value="MurD-like peptide ligases, catalytic domain"/>
    <property type="match status" value="1"/>
</dbReference>
<comment type="caution">
    <text evidence="15">The sequence shown here is derived from an EMBL/GenBank/DDBJ whole genome shotgun (WGS) entry which is preliminary data.</text>
</comment>
<dbReference type="EMBL" id="WJQS01000001">
    <property type="protein sequence ID" value="MRI84402.1"/>
    <property type="molecule type" value="Genomic_DNA"/>
</dbReference>
<dbReference type="GO" id="GO:0051301">
    <property type="term" value="P:cell division"/>
    <property type="evidence" value="ECO:0007669"/>
    <property type="project" value="UniProtKB-KW"/>
</dbReference>
<dbReference type="SUPFAM" id="SSF63418">
    <property type="entry name" value="MurE/MurF N-terminal domain"/>
    <property type="match status" value="1"/>
</dbReference>
<evidence type="ECO:0000259" key="13">
    <source>
        <dbReference type="Pfam" id="PF02875"/>
    </source>
</evidence>
<dbReference type="GO" id="GO:0008360">
    <property type="term" value="P:regulation of cell shape"/>
    <property type="evidence" value="ECO:0007669"/>
    <property type="project" value="UniProtKB-KW"/>
</dbReference>
<comment type="catalytic activity">
    <reaction evidence="11">
        <text>D-alanyl-D-alanine + UDP-N-acetyl-alpha-D-muramoyl-L-alanyl-gamma-D-glutamyl-meso-2,6-diaminopimelate + ATP = UDP-N-acetyl-alpha-D-muramoyl-L-alanyl-gamma-D-glutamyl-meso-2,6-diaminopimeloyl-D-alanyl-D-alanine + ADP + phosphate + H(+)</text>
        <dbReference type="Rhea" id="RHEA:28374"/>
        <dbReference type="ChEBI" id="CHEBI:15378"/>
        <dbReference type="ChEBI" id="CHEBI:30616"/>
        <dbReference type="ChEBI" id="CHEBI:43474"/>
        <dbReference type="ChEBI" id="CHEBI:57822"/>
        <dbReference type="ChEBI" id="CHEBI:61386"/>
        <dbReference type="ChEBI" id="CHEBI:83905"/>
        <dbReference type="ChEBI" id="CHEBI:456216"/>
        <dbReference type="EC" id="6.3.2.10"/>
    </reaction>
</comment>
<feature type="binding site" evidence="10">
    <location>
        <begin position="114"/>
        <end position="120"/>
    </location>
    <ligand>
        <name>ATP</name>
        <dbReference type="ChEBI" id="CHEBI:30616"/>
    </ligand>
</feature>
<dbReference type="GO" id="GO:0071555">
    <property type="term" value="P:cell wall organization"/>
    <property type="evidence" value="ECO:0007669"/>
    <property type="project" value="UniProtKB-KW"/>
</dbReference>
<keyword evidence="5 10" id="KW-0067">ATP-binding</keyword>
<reference evidence="15 16" key="1">
    <citation type="submission" date="2019-11" db="EMBL/GenBank/DDBJ databases">
        <title>Characterisation of Fundicoccus ignavus gen. nov. sp. nov., a novel genus of the family Aerococcaceae isolated from bulk tank milk.</title>
        <authorList>
            <person name="Siebert A."/>
            <person name="Huptas C."/>
            <person name="Wenning M."/>
            <person name="Scherer S."/>
            <person name="Doll E.V."/>
        </authorList>
    </citation>
    <scope>NUCLEOTIDE SEQUENCE [LARGE SCALE GENOMIC DNA]</scope>
    <source>
        <strain evidence="15 16">WS4759</strain>
    </source>
</reference>
<dbReference type="PANTHER" id="PTHR43024:SF1">
    <property type="entry name" value="UDP-N-ACETYLMURAMOYL-TRIPEPTIDE--D-ALANYL-D-ALANINE LIGASE"/>
    <property type="match status" value="1"/>
</dbReference>
<comment type="function">
    <text evidence="10 11">Involved in cell wall formation. Catalyzes the final step in the synthesis of UDP-N-acetylmuramoyl-pentapeptide, the precursor of murein.</text>
</comment>
<dbReference type="GO" id="GO:0005524">
    <property type="term" value="F:ATP binding"/>
    <property type="evidence" value="ECO:0007669"/>
    <property type="project" value="UniProtKB-UniRule"/>
</dbReference>
<keyword evidence="8 10" id="KW-0131">Cell cycle</keyword>
<comment type="subcellular location">
    <subcellularLocation>
        <location evidence="10 11">Cytoplasm</location>
    </subcellularLocation>
</comment>